<comment type="caution">
    <text evidence="1">The sequence shown here is derived from an EMBL/GenBank/DDBJ whole genome shotgun (WGS) entry which is preliminary data.</text>
</comment>
<dbReference type="GO" id="GO:0016740">
    <property type="term" value="F:transferase activity"/>
    <property type="evidence" value="ECO:0007669"/>
    <property type="project" value="UniProtKB-KW"/>
</dbReference>
<accession>A0ABR9RLM9</accession>
<gene>
    <name evidence="1" type="ORF">INF30_09250</name>
</gene>
<evidence type="ECO:0000313" key="2">
    <source>
        <dbReference type="Proteomes" id="UP000758652"/>
    </source>
</evidence>
<dbReference type="EMBL" id="JADCKL010000006">
    <property type="protein sequence ID" value="MBE5063450.1"/>
    <property type="molecule type" value="Genomic_DNA"/>
</dbReference>
<name>A0ABR9RLM9_9FIRM</name>
<dbReference type="Pfam" id="PF14305">
    <property type="entry name" value="ATPgrasp_TupA"/>
    <property type="match status" value="1"/>
</dbReference>
<keyword evidence="1" id="KW-0808">Transferase</keyword>
<reference evidence="1 2" key="1">
    <citation type="submission" date="2020-10" db="EMBL/GenBank/DDBJ databases">
        <title>ChiBAC.</title>
        <authorList>
            <person name="Zenner C."/>
            <person name="Hitch T.C.A."/>
            <person name="Clavel T."/>
        </authorList>
    </citation>
    <scope>NUCLEOTIDE SEQUENCE [LARGE SCALE GENOMIC DNA]</scope>
    <source>
        <strain evidence="1 2">DSM 108991</strain>
    </source>
</reference>
<keyword evidence="2" id="KW-1185">Reference proteome</keyword>
<dbReference type="Proteomes" id="UP000758652">
    <property type="component" value="Unassembled WGS sequence"/>
</dbReference>
<proteinExistence type="predicted"/>
<protein>
    <submittedName>
        <fullName evidence="1">Glycosyl transferase</fullName>
    </submittedName>
</protein>
<dbReference type="InterPro" id="IPR029465">
    <property type="entry name" value="ATPgrasp_TupA"/>
</dbReference>
<evidence type="ECO:0000313" key="1">
    <source>
        <dbReference type="EMBL" id="MBE5063450.1"/>
    </source>
</evidence>
<organism evidence="1 2">
    <name type="scientific">Claveliimonas monacensis</name>
    <dbReference type="NCBI Taxonomy" id="2779351"/>
    <lineage>
        <taxon>Bacteria</taxon>
        <taxon>Bacillati</taxon>
        <taxon>Bacillota</taxon>
        <taxon>Clostridia</taxon>
        <taxon>Lachnospirales</taxon>
        <taxon>Lachnospiraceae</taxon>
        <taxon>Claveliimonas</taxon>
    </lineage>
</organism>
<sequence length="294" mass="35446">MLFPYVATCFRWFGWMNDEWYLKLMFRAKTGKRLNLDNPQTFNEKLQWLKLYDRKEIYTEMVDKYEVKKYVKEKIGSKYIIPTYGVWNHFEDINFEILPDQFVLKTTHDSGGVVICKDKTNFNVEVAKRKINKSLRQKFYLQGREWPYKNVKPRILAEKYMEDNTTKKLHDYKFFCFDGVPKVLLITSDKENKVVEPKSDFFDMDFHHMKLVNGYPNATRCPEKPKMFYRMQELAAELSKNIPQIRVDFYEVDGEIYFGELTFFHWSGMTPFKPEYWDRKFGEWITLPEVSPKG</sequence>